<keyword evidence="2 4" id="KW-0238">DNA-binding</keyword>
<dbReference type="Proteomes" id="UP000569914">
    <property type="component" value="Unassembled WGS sequence"/>
</dbReference>
<comment type="caution">
    <text evidence="6">The sequence shown here is derived from an EMBL/GenBank/DDBJ whole genome shotgun (WGS) entry which is preliminary data.</text>
</comment>
<dbReference type="Gene3D" id="1.10.357.10">
    <property type="entry name" value="Tetracycline Repressor, domain 2"/>
    <property type="match status" value="1"/>
</dbReference>
<dbReference type="InterPro" id="IPR036271">
    <property type="entry name" value="Tet_transcr_reg_TetR-rel_C_sf"/>
</dbReference>
<proteinExistence type="predicted"/>
<evidence type="ECO:0000256" key="2">
    <source>
        <dbReference type="ARBA" id="ARBA00023125"/>
    </source>
</evidence>
<dbReference type="PRINTS" id="PR00455">
    <property type="entry name" value="HTHTETR"/>
</dbReference>
<feature type="DNA-binding region" description="H-T-H motif" evidence="4">
    <location>
        <begin position="39"/>
        <end position="58"/>
    </location>
</feature>
<evidence type="ECO:0000256" key="1">
    <source>
        <dbReference type="ARBA" id="ARBA00023015"/>
    </source>
</evidence>
<evidence type="ECO:0000259" key="5">
    <source>
        <dbReference type="PROSITE" id="PS50977"/>
    </source>
</evidence>
<dbReference type="InterPro" id="IPR001647">
    <property type="entry name" value="HTH_TetR"/>
</dbReference>
<dbReference type="SUPFAM" id="SSF48498">
    <property type="entry name" value="Tetracyclin repressor-like, C-terminal domain"/>
    <property type="match status" value="1"/>
</dbReference>
<feature type="domain" description="HTH tetR-type" evidence="5">
    <location>
        <begin position="17"/>
        <end position="76"/>
    </location>
</feature>
<dbReference type="GO" id="GO:0003700">
    <property type="term" value="F:DNA-binding transcription factor activity"/>
    <property type="evidence" value="ECO:0007669"/>
    <property type="project" value="TreeGrafter"/>
</dbReference>
<organism evidence="6 7">
    <name type="scientific">Microlunatus parietis</name>
    <dbReference type="NCBI Taxonomy" id="682979"/>
    <lineage>
        <taxon>Bacteria</taxon>
        <taxon>Bacillati</taxon>
        <taxon>Actinomycetota</taxon>
        <taxon>Actinomycetes</taxon>
        <taxon>Propionibacteriales</taxon>
        <taxon>Propionibacteriaceae</taxon>
        <taxon>Microlunatus</taxon>
    </lineage>
</organism>
<dbReference type="GO" id="GO:0000976">
    <property type="term" value="F:transcription cis-regulatory region binding"/>
    <property type="evidence" value="ECO:0007669"/>
    <property type="project" value="TreeGrafter"/>
</dbReference>
<dbReference type="InterPro" id="IPR050109">
    <property type="entry name" value="HTH-type_TetR-like_transc_reg"/>
</dbReference>
<dbReference type="EMBL" id="JACCBU010000001">
    <property type="protein sequence ID" value="NYE69045.1"/>
    <property type="molecule type" value="Genomic_DNA"/>
</dbReference>
<dbReference type="PANTHER" id="PTHR30055:SF234">
    <property type="entry name" value="HTH-TYPE TRANSCRIPTIONAL REGULATOR BETI"/>
    <property type="match status" value="1"/>
</dbReference>
<dbReference type="PROSITE" id="PS50977">
    <property type="entry name" value="HTH_TETR_2"/>
    <property type="match status" value="1"/>
</dbReference>
<dbReference type="InterPro" id="IPR049445">
    <property type="entry name" value="TetR_SbtR-like_C"/>
</dbReference>
<evidence type="ECO:0000256" key="4">
    <source>
        <dbReference type="PROSITE-ProRule" id="PRU00335"/>
    </source>
</evidence>
<accession>A0A7Y9L9X2</accession>
<dbReference type="RefSeq" id="WP_179747829.1">
    <property type="nucleotide sequence ID" value="NZ_JACCBU010000001.1"/>
</dbReference>
<reference evidence="6 7" key="1">
    <citation type="submission" date="2020-07" db="EMBL/GenBank/DDBJ databases">
        <title>Sequencing the genomes of 1000 actinobacteria strains.</title>
        <authorList>
            <person name="Klenk H.-P."/>
        </authorList>
    </citation>
    <scope>NUCLEOTIDE SEQUENCE [LARGE SCALE GENOMIC DNA]</scope>
    <source>
        <strain evidence="6 7">DSM 22083</strain>
    </source>
</reference>
<evidence type="ECO:0000313" key="7">
    <source>
        <dbReference type="Proteomes" id="UP000569914"/>
    </source>
</evidence>
<dbReference type="InterPro" id="IPR009057">
    <property type="entry name" value="Homeodomain-like_sf"/>
</dbReference>
<sequence length="194" mass="20909">MPKQPEAGGRPLRRDAERNRQLIIASAKAAFAERGLQVTLDDVAARAGLGVGTVYRKFPNRAALVGALFEDRIAEVEALADRTAGSDGPSGDGLAELITGLAVLHAEDRGLREVLLADERAGDQFATTLRRLRPKLRQVLDRARADGSLRADIGVDDLPVLMAMIGAAADRSGTGWRRYLELIMDGLRTGGERR</sequence>
<evidence type="ECO:0000256" key="3">
    <source>
        <dbReference type="ARBA" id="ARBA00023163"/>
    </source>
</evidence>
<dbReference type="Pfam" id="PF21597">
    <property type="entry name" value="TetR_C_43"/>
    <property type="match status" value="1"/>
</dbReference>
<keyword evidence="1" id="KW-0805">Transcription regulation</keyword>
<dbReference type="AlphaFoldDB" id="A0A7Y9L9X2"/>
<evidence type="ECO:0000313" key="6">
    <source>
        <dbReference type="EMBL" id="NYE69045.1"/>
    </source>
</evidence>
<name>A0A7Y9L9X2_9ACTN</name>
<dbReference type="SUPFAM" id="SSF46689">
    <property type="entry name" value="Homeodomain-like"/>
    <property type="match status" value="1"/>
</dbReference>
<dbReference type="PANTHER" id="PTHR30055">
    <property type="entry name" value="HTH-TYPE TRANSCRIPTIONAL REGULATOR RUTR"/>
    <property type="match status" value="1"/>
</dbReference>
<keyword evidence="3" id="KW-0804">Transcription</keyword>
<keyword evidence="7" id="KW-1185">Reference proteome</keyword>
<gene>
    <name evidence="6" type="ORF">BKA15_000374</name>
</gene>
<protein>
    <submittedName>
        <fullName evidence="6">AcrR family transcriptional regulator</fullName>
    </submittedName>
</protein>
<dbReference type="Pfam" id="PF00440">
    <property type="entry name" value="TetR_N"/>
    <property type="match status" value="1"/>
</dbReference>